<feature type="region of interest" description="Disordered" evidence="1">
    <location>
        <begin position="413"/>
        <end position="661"/>
    </location>
</feature>
<dbReference type="Pfam" id="PF00498">
    <property type="entry name" value="FHA"/>
    <property type="match status" value="1"/>
</dbReference>
<feature type="compositionally biased region" description="Acidic residues" evidence="1">
    <location>
        <begin position="484"/>
        <end position="500"/>
    </location>
</feature>
<dbReference type="GeneID" id="25985798"/>
<dbReference type="Proteomes" id="UP000002748">
    <property type="component" value="Unassembled WGS sequence"/>
</dbReference>
<feature type="region of interest" description="Disordered" evidence="1">
    <location>
        <begin position="770"/>
        <end position="789"/>
    </location>
</feature>
<keyword evidence="2" id="KW-0812">Transmembrane</keyword>
<keyword evidence="2" id="KW-0472">Membrane</keyword>
<evidence type="ECO:0000256" key="1">
    <source>
        <dbReference type="SAM" id="MobiDB-lite"/>
    </source>
</evidence>
<feature type="domain" description="FHA" evidence="3">
    <location>
        <begin position="63"/>
        <end position="111"/>
    </location>
</feature>
<feature type="transmembrane region" description="Helical" evidence="2">
    <location>
        <begin position="833"/>
        <end position="853"/>
    </location>
</feature>
<feature type="compositionally biased region" description="Low complexity" evidence="1">
    <location>
        <begin position="647"/>
        <end position="658"/>
    </location>
</feature>
<feature type="compositionally biased region" description="Basic and acidic residues" evidence="1">
    <location>
        <begin position="353"/>
        <end position="363"/>
    </location>
</feature>
<dbReference type="InterPro" id="IPR000253">
    <property type="entry name" value="FHA_dom"/>
</dbReference>
<dbReference type="SUPFAM" id="SSF49879">
    <property type="entry name" value="SMAD/FHA domain"/>
    <property type="match status" value="1"/>
</dbReference>
<dbReference type="OrthoDB" id="4096268at2759"/>
<feature type="compositionally biased region" description="Polar residues" evidence="1">
    <location>
        <begin position="261"/>
        <end position="270"/>
    </location>
</feature>
<evidence type="ECO:0000259" key="3">
    <source>
        <dbReference type="PROSITE" id="PS50006"/>
    </source>
</evidence>
<dbReference type="Gene3D" id="2.60.200.20">
    <property type="match status" value="1"/>
</dbReference>
<sequence length="856" mass="92526">MPDWIRPSEAIAFDNRPTSVSLYTPYLRLVLTSKSSRNIRDVALRELMLDPNIDNPSRLGGGFILGRGPDSGRAPKELSSRVISRQHVQLLVDKDGAVFLVDLNSTHGTIVRRGGDSTKVHGKQPVRLLDGDQVTLGRPVLSGNLHDAVRFKIVFRHEIPDATRLSCPYMASFFATSKDVPAIDGALYPKPTGPMPNLAGRYGLEPSMLYESEPESLLPRGGSDSPTKNVEVINVVDDSDDTGGSSDDDDDGDVKRLPPAEQSSPPTSVDSQDKSDEADEGVFDPEITICIPSSIVEYESQDNAEEDDDDDDDAQESEGRPSQEPSGIPAAPKHMLYEDNKEKAIKEEDDPVEDQHDAPTNDSDKEDEDEEDEPHSVRMPSLKGSIELPIIDGPIKLPKLSGPLEIPFPGVLDLAGDSVASSDETRRWSRLNLDSASSADPDSVMMSFIAEPAPAQPSFSRSHDEGEEYESWLAGDRSRSSSQDAEEDDGMGSDYPENEEEHDHDCNECGCDDEDGEDASDHESVASESDEVYGTAIEIEPTYTPADDEDVSSELSDPQSAMSEDEEESNSEAEDEASDVDASDDEVSDGGEYLTIDPERFYDDDSESDSDAESAHDDEHVSEDEEDQSEDEGLPKMSAISELKLDSSTPSKTSATATENHPVLGLAYLSDLHDLDFSASADFAPGSVRNVTFSGDLDYDFTFKAPKTESQVQATQSSASSKLPPSPANSAGASSLSKASQTPETKSSVLPSVGLATPPSPLPRQLMHVEAAAQTSSPRKRTHEEMEEAFETAPSLVEPLKVDAPQTTTTTVVTETATVADPRPRKRRLLERFGFTAGVVVGAAGMFGTLLFLGEE</sequence>
<dbReference type="KEGG" id="tasa:A1Q1_02284"/>
<proteinExistence type="predicted"/>
<dbReference type="VEuPathDB" id="FungiDB:A1Q1_02284"/>
<evidence type="ECO:0000313" key="5">
    <source>
        <dbReference type="Proteomes" id="UP000002748"/>
    </source>
</evidence>
<feature type="compositionally biased region" description="Acidic residues" evidence="1">
    <location>
        <begin position="364"/>
        <end position="373"/>
    </location>
</feature>
<feature type="region of interest" description="Disordered" evidence="1">
    <location>
        <begin position="710"/>
        <end position="763"/>
    </location>
</feature>
<dbReference type="RefSeq" id="XP_014180704.1">
    <property type="nucleotide sequence ID" value="XM_014325229.1"/>
</dbReference>
<dbReference type="PROSITE" id="PS50006">
    <property type="entry name" value="FHA_DOMAIN"/>
    <property type="match status" value="1"/>
</dbReference>
<feature type="compositionally biased region" description="Acidic residues" evidence="1">
    <location>
        <begin position="299"/>
        <end position="316"/>
    </location>
</feature>
<feature type="compositionally biased region" description="Acidic residues" evidence="1">
    <location>
        <begin position="563"/>
        <end position="589"/>
    </location>
</feature>
<feature type="compositionally biased region" description="Acidic residues" evidence="1">
    <location>
        <begin position="237"/>
        <end position="252"/>
    </location>
</feature>
<evidence type="ECO:0000256" key="2">
    <source>
        <dbReference type="SAM" id="Phobius"/>
    </source>
</evidence>
<dbReference type="AlphaFoldDB" id="J6EVV2"/>
<organism evidence="4 5">
    <name type="scientific">Trichosporon asahii var. asahii (strain ATCC 90039 / CBS 2479 / JCM 2466 / KCTC 7840 / NBRC 103889/ NCYC 2677 / UAMH 7654)</name>
    <name type="common">Yeast</name>
    <dbReference type="NCBI Taxonomy" id="1186058"/>
    <lineage>
        <taxon>Eukaryota</taxon>
        <taxon>Fungi</taxon>
        <taxon>Dikarya</taxon>
        <taxon>Basidiomycota</taxon>
        <taxon>Agaricomycotina</taxon>
        <taxon>Tremellomycetes</taxon>
        <taxon>Trichosporonales</taxon>
        <taxon>Trichosporonaceae</taxon>
        <taxon>Trichosporon</taxon>
    </lineage>
</organism>
<reference evidence="4 5" key="1">
    <citation type="journal article" date="2012" name="Eukaryot. Cell">
        <title>Draft genome sequence of CBS 2479, the standard type strain of Trichosporon asahii.</title>
        <authorList>
            <person name="Yang R.Y."/>
            <person name="Li H.T."/>
            <person name="Zhu H."/>
            <person name="Zhou G.P."/>
            <person name="Wang M."/>
            <person name="Wang L."/>
        </authorList>
    </citation>
    <scope>NUCLEOTIDE SEQUENCE [LARGE SCALE GENOMIC DNA]</scope>
    <source>
        <strain evidence="5">ATCC 90039 / CBS 2479 / JCM 2466 / KCTC 7840 / NCYC 2677 / UAMH 7654</strain>
    </source>
</reference>
<feature type="compositionally biased region" description="Polar residues" evidence="1">
    <location>
        <begin position="738"/>
        <end position="750"/>
    </location>
</feature>
<feature type="region of interest" description="Disordered" evidence="1">
    <location>
        <begin position="235"/>
        <end position="385"/>
    </location>
</feature>
<feature type="compositionally biased region" description="Acidic residues" evidence="1">
    <location>
        <begin position="620"/>
        <end position="632"/>
    </location>
</feature>
<keyword evidence="2" id="KW-1133">Transmembrane helix</keyword>
<protein>
    <recommendedName>
        <fullName evidence="3">FHA domain-containing protein</fullName>
    </recommendedName>
</protein>
<feature type="compositionally biased region" description="Low complexity" evidence="1">
    <location>
        <begin position="710"/>
        <end position="737"/>
    </location>
</feature>
<dbReference type="EMBL" id="ALBS01000193">
    <property type="protein sequence ID" value="EJT48739.1"/>
    <property type="molecule type" value="Genomic_DNA"/>
</dbReference>
<dbReference type="InterPro" id="IPR008984">
    <property type="entry name" value="SMAD_FHA_dom_sf"/>
</dbReference>
<comment type="caution">
    <text evidence="4">The sequence shown here is derived from an EMBL/GenBank/DDBJ whole genome shotgun (WGS) entry which is preliminary data.</text>
</comment>
<dbReference type="CDD" id="cd00060">
    <property type="entry name" value="FHA"/>
    <property type="match status" value="1"/>
</dbReference>
<accession>J6EVV2</accession>
<feature type="compositionally biased region" description="Basic and acidic residues" evidence="1">
    <location>
        <begin position="335"/>
        <end position="346"/>
    </location>
</feature>
<dbReference type="HOGENOM" id="CLU_333751_0_0_1"/>
<name>J6EVV2_TRIAS</name>
<gene>
    <name evidence="4" type="ORF">A1Q1_02284</name>
</gene>
<evidence type="ECO:0000313" key="4">
    <source>
        <dbReference type="EMBL" id="EJT48739.1"/>
    </source>
</evidence>